<protein>
    <submittedName>
        <fullName evidence="1">Uncharacterized protein</fullName>
    </submittedName>
</protein>
<sequence length="80" mass="8726">MMTVFLRNALQPCIIDEALGHKMRIFALKTSVGAYDLVLETGEEGVILASFRSKRAGIAAISEIFRALTAGKDFSGHEKI</sequence>
<evidence type="ECO:0000313" key="1">
    <source>
        <dbReference type="EMBL" id="AFS52838.1"/>
    </source>
</evidence>
<accession>J9ZAG9</accession>
<organism evidence="1 2">
    <name type="scientific">Leptospirillum ferriphilum (strain ML-04)</name>
    <dbReference type="NCBI Taxonomy" id="1048260"/>
    <lineage>
        <taxon>Bacteria</taxon>
        <taxon>Pseudomonadati</taxon>
        <taxon>Nitrospirota</taxon>
        <taxon>Nitrospiria</taxon>
        <taxon>Nitrospirales</taxon>
        <taxon>Nitrospiraceae</taxon>
        <taxon>Leptospirillum</taxon>
    </lineage>
</organism>
<dbReference type="AlphaFoldDB" id="J9ZAG9"/>
<dbReference type="EMBL" id="CP002919">
    <property type="protein sequence ID" value="AFS52838.1"/>
    <property type="molecule type" value="Genomic_DNA"/>
</dbReference>
<dbReference type="PATRIC" id="fig|1048260.3.peg.645"/>
<dbReference type="KEGG" id="lfi:LFML04_0602"/>
<dbReference type="HOGENOM" id="CLU_2585406_0_0_0"/>
<gene>
    <name evidence="1" type="ordered locus">LFML04_0602</name>
</gene>
<name>J9ZAG9_LEPFM</name>
<dbReference type="STRING" id="1048260.LFML04_0602"/>
<evidence type="ECO:0000313" key="2">
    <source>
        <dbReference type="Proteomes" id="UP000006177"/>
    </source>
</evidence>
<dbReference type="Proteomes" id="UP000006177">
    <property type="component" value="Chromosome"/>
</dbReference>
<dbReference type="RefSeq" id="WP_014960348.1">
    <property type="nucleotide sequence ID" value="NC_018649.1"/>
</dbReference>
<reference evidence="1 2" key="1">
    <citation type="journal article" date="2011" name="J. Microbiol.">
        <title>Complete genome of Leptospirillum ferriphilum ML-04 provides insight into its physiology and environmental adaptation.</title>
        <authorList>
            <person name="Mi S."/>
            <person name="Song J."/>
            <person name="Lin J."/>
            <person name="Che Y."/>
            <person name="Zheng H."/>
            <person name="Lin J."/>
        </authorList>
    </citation>
    <scope>NUCLEOTIDE SEQUENCE [LARGE SCALE GENOMIC DNA]</scope>
    <source>
        <strain evidence="1 2">ML-04</strain>
    </source>
</reference>
<proteinExistence type="predicted"/>